<evidence type="ECO:0000256" key="1">
    <source>
        <dbReference type="SAM" id="MobiDB-lite"/>
    </source>
</evidence>
<comment type="caution">
    <text evidence="3">The sequence shown here is derived from an EMBL/GenBank/DDBJ whole genome shotgun (WGS) entry which is preliminary data.</text>
</comment>
<gene>
    <name evidence="3" type="ORF">GBAR_LOCUS1179</name>
</gene>
<proteinExistence type="predicted"/>
<feature type="compositionally biased region" description="Polar residues" evidence="1">
    <location>
        <begin position="96"/>
        <end position="108"/>
    </location>
</feature>
<accession>A0AA35VUN3</accession>
<evidence type="ECO:0000256" key="2">
    <source>
        <dbReference type="SAM" id="Phobius"/>
    </source>
</evidence>
<organism evidence="3 4">
    <name type="scientific">Geodia barretti</name>
    <name type="common">Barrett's horny sponge</name>
    <dbReference type="NCBI Taxonomy" id="519541"/>
    <lineage>
        <taxon>Eukaryota</taxon>
        <taxon>Metazoa</taxon>
        <taxon>Porifera</taxon>
        <taxon>Demospongiae</taxon>
        <taxon>Heteroscleromorpha</taxon>
        <taxon>Tetractinellida</taxon>
        <taxon>Astrophorina</taxon>
        <taxon>Geodiidae</taxon>
        <taxon>Geodia</taxon>
    </lineage>
</organism>
<reference evidence="3" key="1">
    <citation type="submission" date="2023-03" db="EMBL/GenBank/DDBJ databases">
        <authorList>
            <person name="Steffen K."/>
            <person name="Cardenas P."/>
        </authorList>
    </citation>
    <scope>NUCLEOTIDE SEQUENCE</scope>
</reference>
<dbReference type="AlphaFoldDB" id="A0AA35VUN3"/>
<keyword evidence="2" id="KW-0472">Membrane</keyword>
<protein>
    <submittedName>
        <fullName evidence="3">Uncharacterized protein</fullName>
    </submittedName>
</protein>
<feature type="region of interest" description="Disordered" evidence="1">
    <location>
        <begin position="80"/>
        <end position="121"/>
    </location>
</feature>
<evidence type="ECO:0000313" key="3">
    <source>
        <dbReference type="EMBL" id="CAI7993073.1"/>
    </source>
</evidence>
<feature type="transmembrane region" description="Helical" evidence="2">
    <location>
        <begin position="7"/>
        <end position="24"/>
    </location>
</feature>
<keyword evidence="2" id="KW-0812">Transmembrane</keyword>
<sequence length="240" mass="27436">MFDRRGFWCVCVCVCVQCPYYYLFNPSSFLTLAQRYLVKQVSGVKRRPLWTSYRRPTLSSTLGRSKTHLAPSCLTSLAAGSGREQADRRQRVPRSVGTSSSRIQTPPWASTRAVQDRPAVHDWPHQISKEKETQAQEHRSLRGQIRHQPHTSQIIQTAPRCLLLHKTRVPHVDFHDARFGDGAAFGRGRGGDGGRRRRDGGWRGVGRRRWGLRRPDTPATTSLCQSRWHTFSWRWPPGLG</sequence>
<dbReference type="EMBL" id="CASHTH010000173">
    <property type="protein sequence ID" value="CAI7993073.1"/>
    <property type="molecule type" value="Genomic_DNA"/>
</dbReference>
<keyword evidence="4" id="KW-1185">Reference proteome</keyword>
<feature type="region of interest" description="Disordered" evidence="1">
    <location>
        <begin position="185"/>
        <end position="205"/>
    </location>
</feature>
<dbReference type="Proteomes" id="UP001174909">
    <property type="component" value="Unassembled WGS sequence"/>
</dbReference>
<name>A0AA35VUN3_GEOBA</name>
<keyword evidence="2" id="KW-1133">Transmembrane helix</keyword>
<evidence type="ECO:0000313" key="4">
    <source>
        <dbReference type="Proteomes" id="UP001174909"/>
    </source>
</evidence>